<feature type="compositionally biased region" description="Basic residues" evidence="1">
    <location>
        <begin position="24"/>
        <end position="37"/>
    </location>
</feature>
<evidence type="ECO:0000313" key="2">
    <source>
        <dbReference type="EMBL" id="KAH3804097.1"/>
    </source>
</evidence>
<dbReference type="AlphaFoldDB" id="A0A9D4JDR6"/>
<feature type="compositionally biased region" description="Basic and acidic residues" evidence="1">
    <location>
        <begin position="1"/>
        <end position="15"/>
    </location>
</feature>
<name>A0A9D4JDR6_DREPO</name>
<reference evidence="2" key="1">
    <citation type="journal article" date="2019" name="bioRxiv">
        <title>The Genome of the Zebra Mussel, Dreissena polymorpha: A Resource for Invasive Species Research.</title>
        <authorList>
            <person name="McCartney M.A."/>
            <person name="Auch B."/>
            <person name="Kono T."/>
            <person name="Mallez S."/>
            <person name="Zhang Y."/>
            <person name="Obille A."/>
            <person name="Becker A."/>
            <person name="Abrahante J.E."/>
            <person name="Garbe J."/>
            <person name="Badalamenti J.P."/>
            <person name="Herman A."/>
            <person name="Mangelson H."/>
            <person name="Liachko I."/>
            <person name="Sullivan S."/>
            <person name="Sone E.D."/>
            <person name="Koren S."/>
            <person name="Silverstein K.A.T."/>
            <person name="Beckman K.B."/>
            <person name="Gohl D.M."/>
        </authorList>
    </citation>
    <scope>NUCLEOTIDE SEQUENCE</scope>
    <source>
        <strain evidence="2">Duluth1</strain>
        <tissue evidence="2">Whole animal</tissue>
    </source>
</reference>
<feature type="region of interest" description="Disordered" evidence="1">
    <location>
        <begin position="1"/>
        <end position="55"/>
    </location>
</feature>
<proteinExistence type="predicted"/>
<organism evidence="2 3">
    <name type="scientific">Dreissena polymorpha</name>
    <name type="common">Zebra mussel</name>
    <name type="synonym">Mytilus polymorpha</name>
    <dbReference type="NCBI Taxonomy" id="45954"/>
    <lineage>
        <taxon>Eukaryota</taxon>
        <taxon>Metazoa</taxon>
        <taxon>Spiralia</taxon>
        <taxon>Lophotrochozoa</taxon>
        <taxon>Mollusca</taxon>
        <taxon>Bivalvia</taxon>
        <taxon>Autobranchia</taxon>
        <taxon>Heteroconchia</taxon>
        <taxon>Euheterodonta</taxon>
        <taxon>Imparidentia</taxon>
        <taxon>Neoheterodontei</taxon>
        <taxon>Myida</taxon>
        <taxon>Dreissenoidea</taxon>
        <taxon>Dreissenidae</taxon>
        <taxon>Dreissena</taxon>
    </lineage>
</organism>
<protein>
    <submittedName>
        <fullName evidence="2">Uncharacterized protein</fullName>
    </submittedName>
</protein>
<evidence type="ECO:0000313" key="3">
    <source>
        <dbReference type="Proteomes" id="UP000828390"/>
    </source>
</evidence>
<keyword evidence="3" id="KW-1185">Reference proteome</keyword>
<sequence>MDFTRWKDGKTDLSLHHQPQVRTKCARLHSQARRRPSVRPSVARGNAEDQVEILL</sequence>
<dbReference type="EMBL" id="JAIWYP010000006">
    <property type="protein sequence ID" value="KAH3804097.1"/>
    <property type="molecule type" value="Genomic_DNA"/>
</dbReference>
<comment type="caution">
    <text evidence="2">The sequence shown here is derived from an EMBL/GenBank/DDBJ whole genome shotgun (WGS) entry which is preliminary data.</text>
</comment>
<accession>A0A9D4JDR6</accession>
<dbReference type="Proteomes" id="UP000828390">
    <property type="component" value="Unassembled WGS sequence"/>
</dbReference>
<reference evidence="2" key="2">
    <citation type="submission" date="2020-11" db="EMBL/GenBank/DDBJ databases">
        <authorList>
            <person name="McCartney M.A."/>
            <person name="Auch B."/>
            <person name="Kono T."/>
            <person name="Mallez S."/>
            <person name="Becker A."/>
            <person name="Gohl D.M."/>
            <person name="Silverstein K.A.T."/>
            <person name="Koren S."/>
            <person name="Bechman K.B."/>
            <person name="Herman A."/>
            <person name="Abrahante J.E."/>
            <person name="Garbe J."/>
        </authorList>
    </citation>
    <scope>NUCLEOTIDE SEQUENCE</scope>
    <source>
        <strain evidence="2">Duluth1</strain>
        <tissue evidence="2">Whole animal</tissue>
    </source>
</reference>
<gene>
    <name evidence="2" type="ORF">DPMN_132378</name>
</gene>
<evidence type="ECO:0000256" key="1">
    <source>
        <dbReference type="SAM" id="MobiDB-lite"/>
    </source>
</evidence>